<accession>A0A1R2AMW7</accession>
<keyword evidence="2" id="KW-1185">Reference proteome</keyword>
<dbReference type="EMBL" id="MPUH01001924">
    <property type="protein sequence ID" value="OMJ65836.1"/>
    <property type="molecule type" value="Genomic_DNA"/>
</dbReference>
<dbReference type="Proteomes" id="UP000187209">
    <property type="component" value="Unassembled WGS sequence"/>
</dbReference>
<protein>
    <submittedName>
        <fullName evidence="1">Uncharacterized protein</fullName>
    </submittedName>
</protein>
<organism evidence="1 2">
    <name type="scientific">Stentor coeruleus</name>
    <dbReference type="NCBI Taxonomy" id="5963"/>
    <lineage>
        <taxon>Eukaryota</taxon>
        <taxon>Sar</taxon>
        <taxon>Alveolata</taxon>
        <taxon>Ciliophora</taxon>
        <taxon>Postciliodesmatophora</taxon>
        <taxon>Heterotrichea</taxon>
        <taxon>Heterotrichida</taxon>
        <taxon>Stentoridae</taxon>
        <taxon>Stentor</taxon>
    </lineage>
</organism>
<name>A0A1R2AMW7_9CILI</name>
<evidence type="ECO:0000313" key="2">
    <source>
        <dbReference type="Proteomes" id="UP000187209"/>
    </source>
</evidence>
<evidence type="ECO:0000313" key="1">
    <source>
        <dbReference type="EMBL" id="OMJ65836.1"/>
    </source>
</evidence>
<proteinExistence type="predicted"/>
<gene>
    <name evidence="1" type="ORF">SteCoe_37555</name>
</gene>
<reference evidence="1 2" key="1">
    <citation type="submission" date="2016-11" db="EMBL/GenBank/DDBJ databases">
        <title>The macronuclear genome of Stentor coeruleus: a giant cell with tiny introns.</title>
        <authorList>
            <person name="Slabodnick M."/>
            <person name="Ruby J.G."/>
            <person name="Reiff S.B."/>
            <person name="Swart E.C."/>
            <person name="Gosai S."/>
            <person name="Prabakaran S."/>
            <person name="Witkowska E."/>
            <person name="Larue G.E."/>
            <person name="Fisher S."/>
            <person name="Freeman R.M."/>
            <person name="Gunawardena J."/>
            <person name="Chu W."/>
            <person name="Stover N.A."/>
            <person name="Gregory B.D."/>
            <person name="Nowacki M."/>
            <person name="Derisi J."/>
            <person name="Roy S.W."/>
            <person name="Marshall W.F."/>
            <person name="Sood P."/>
        </authorList>
    </citation>
    <scope>NUCLEOTIDE SEQUENCE [LARGE SCALE GENOMIC DNA]</scope>
    <source>
        <strain evidence="1">WM001</strain>
    </source>
</reference>
<sequence length="138" mass="15983">MNFAIYQSYVRKPSRFFAPSIPQRKLFTSNTLISSKNTQRQSDSDKSYKFLFPSTPIGRFQDPLSEKPKVDIKPKTPSVLLKKVEIVFENRISVKSVGRKIETPLEEIIVSKRPSSSKGIPVRRKSFQRKTFYPRNTL</sequence>
<comment type="caution">
    <text evidence="1">The sequence shown here is derived from an EMBL/GenBank/DDBJ whole genome shotgun (WGS) entry which is preliminary data.</text>
</comment>
<dbReference type="AlphaFoldDB" id="A0A1R2AMW7"/>